<gene>
    <name evidence="3" type="ORF">B0T25DRAFT_140846</name>
</gene>
<reference evidence="3" key="1">
    <citation type="journal article" date="2023" name="Mol. Phylogenet. Evol.">
        <title>Genome-scale phylogeny and comparative genomics of the fungal order Sordariales.</title>
        <authorList>
            <person name="Hensen N."/>
            <person name="Bonometti L."/>
            <person name="Westerberg I."/>
            <person name="Brannstrom I.O."/>
            <person name="Guillou S."/>
            <person name="Cros-Aarteil S."/>
            <person name="Calhoun S."/>
            <person name="Haridas S."/>
            <person name="Kuo A."/>
            <person name="Mondo S."/>
            <person name="Pangilinan J."/>
            <person name="Riley R."/>
            <person name="LaButti K."/>
            <person name="Andreopoulos B."/>
            <person name="Lipzen A."/>
            <person name="Chen C."/>
            <person name="Yan M."/>
            <person name="Daum C."/>
            <person name="Ng V."/>
            <person name="Clum A."/>
            <person name="Steindorff A."/>
            <person name="Ohm R.A."/>
            <person name="Martin F."/>
            <person name="Silar P."/>
            <person name="Natvig D.O."/>
            <person name="Lalanne C."/>
            <person name="Gautier V."/>
            <person name="Ament-Velasquez S.L."/>
            <person name="Kruys A."/>
            <person name="Hutchinson M.I."/>
            <person name="Powell A.J."/>
            <person name="Barry K."/>
            <person name="Miller A.N."/>
            <person name="Grigoriev I.V."/>
            <person name="Debuchy R."/>
            <person name="Gladieux P."/>
            <person name="Hiltunen Thoren M."/>
            <person name="Johannesson H."/>
        </authorList>
    </citation>
    <scope>NUCLEOTIDE SEQUENCE</scope>
    <source>
        <strain evidence="3">CBS 955.72</strain>
    </source>
</reference>
<comment type="caution">
    <text evidence="3">The sequence shown here is derived from an EMBL/GenBank/DDBJ whole genome shotgun (WGS) entry which is preliminary data.</text>
</comment>
<dbReference type="EMBL" id="JAUIQD010000003">
    <property type="protein sequence ID" value="KAK3356873.1"/>
    <property type="molecule type" value="Genomic_DNA"/>
</dbReference>
<protein>
    <recommendedName>
        <fullName evidence="2">HNH nuclease domain-containing protein</fullName>
    </recommendedName>
</protein>
<dbReference type="InterPro" id="IPR003615">
    <property type="entry name" value="HNH_nuc"/>
</dbReference>
<feature type="domain" description="HNH nuclease" evidence="2">
    <location>
        <begin position="196"/>
        <end position="250"/>
    </location>
</feature>
<evidence type="ECO:0000259" key="2">
    <source>
        <dbReference type="Pfam" id="PF13391"/>
    </source>
</evidence>
<feature type="region of interest" description="Disordered" evidence="1">
    <location>
        <begin position="1"/>
        <end position="25"/>
    </location>
</feature>
<evidence type="ECO:0000313" key="4">
    <source>
        <dbReference type="Proteomes" id="UP001275084"/>
    </source>
</evidence>
<evidence type="ECO:0000313" key="3">
    <source>
        <dbReference type="EMBL" id="KAK3356873.1"/>
    </source>
</evidence>
<proteinExistence type="predicted"/>
<organism evidence="3 4">
    <name type="scientific">Lasiosphaeria hispida</name>
    <dbReference type="NCBI Taxonomy" id="260671"/>
    <lineage>
        <taxon>Eukaryota</taxon>
        <taxon>Fungi</taxon>
        <taxon>Dikarya</taxon>
        <taxon>Ascomycota</taxon>
        <taxon>Pezizomycotina</taxon>
        <taxon>Sordariomycetes</taxon>
        <taxon>Sordariomycetidae</taxon>
        <taxon>Sordariales</taxon>
        <taxon>Lasiosphaeriaceae</taxon>
        <taxon>Lasiosphaeria</taxon>
    </lineage>
</organism>
<accession>A0AAJ0HLN0</accession>
<dbReference type="Proteomes" id="UP001275084">
    <property type="component" value="Unassembled WGS sequence"/>
</dbReference>
<name>A0AAJ0HLN0_9PEZI</name>
<dbReference type="Pfam" id="PF13391">
    <property type="entry name" value="HNH_2"/>
    <property type="match status" value="1"/>
</dbReference>
<evidence type="ECO:0000256" key="1">
    <source>
        <dbReference type="SAM" id="MobiDB-lite"/>
    </source>
</evidence>
<reference evidence="3" key="2">
    <citation type="submission" date="2023-06" db="EMBL/GenBank/DDBJ databases">
        <authorList>
            <consortium name="Lawrence Berkeley National Laboratory"/>
            <person name="Haridas S."/>
            <person name="Hensen N."/>
            <person name="Bonometti L."/>
            <person name="Westerberg I."/>
            <person name="Brannstrom I.O."/>
            <person name="Guillou S."/>
            <person name="Cros-Aarteil S."/>
            <person name="Calhoun S."/>
            <person name="Kuo A."/>
            <person name="Mondo S."/>
            <person name="Pangilinan J."/>
            <person name="Riley R."/>
            <person name="Labutti K."/>
            <person name="Andreopoulos B."/>
            <person name="Lipzen A."/>
            <person name="Chen C."/>
            <person name="Yanf M."/>
            <person name="Daum C."/>
            <person name="Ng V."/>
            <person name="Clum A."/>
            <person name="Steindorff A."/>
            <person name="Ohm R."/>
            <person name="Martin F."/>
            <person name="Silar P."/>
            <person name="Natvig D."/>
            <person name="Lalanne C."/>
            <person name="Gautier V."/>
            <person name="Ament-Velasquez S.L."/>
            <person name="Kruys A."/>
            <person name="Hutchinson M.I."/>
            <person name="Powell A.J."/>
            <person name="Barry K."/>
            <person name="Miller A.N."/>
            <person name="Grigoriev I.V."/>
            <person name="Debuchy R."/>
            <person name="Gladieux P."/>
            <person name="Thoren M.H."/>
            <person name="Johannesson H."/>
        </authorList>
    </citation>
    <scope>NUCLEOTIDE SEQUENCE</scope>
    <source>
        <strain evidence="3">CBS 955.72</strain>
    </source>
</reference>
<sequence length="422" mass="47202">MLQSATPSGPPQIPQRTSSKRSRREVEKEYAFLKSELDEAKKKVRPSTSFDASYWISAAVACDALTECLHAETKLAVRNWVENGEGSAASWWATQEARRIIEQIKAATLEKSLYTKQAEKIKQGGPMRRSFQALFMTSQIGICAEKVGMGSRTRSEQSKFKDDLIQFYGAAMAKPNKPKVIVSIHDSASGHDLVKSSIVAAHLFPHKLGPDILIALFGEDVEGELMTARNGLLLQRDVESALDDGAIAIVPDLPDDPFSEQVASWEEKEPKDYRWRIIDDDADSLETIFLLKNQGAPKDMTIRDLDGQKLSFKNDNRPRARYLYFLFVVAQLKMAWRHEYRKDPAKKLKSQLGKGFWATKGQYLNPGWLAALADEIGHDTSFLDNKLLPGDDSDGDVGLIAIAKIIGSQKRGNEEDEEEEEL</sequence>
<dbReference type="AlphaFoldDB" id="A0AAJ0HLN0"/>
<keyword evidence="4" id="KW-1185">Reference proteome</keyword>